<dbReference type="OMA" id="DVQFICP"/>
<accession>A0A5M3MPH8</accession>
<reference evidence="2" key="1">
    <citation type="journal article" date="2012" name="Science">
        <title>The Paleozoic origin of enzymatic lignin decomposition reconstructed from 31 fungal genomes.</title>
        <authorList>
            <person name="Floudas D."/>
            <person name="Binder M."/>
            <person name="Riley R."/>
            <person name="Barry K."/>
            <person name="Blanchette R.A."/>
            <person name="Henrissat B."/>
            <person name="Martinez A.T."/>
            <person name="Otillar R."/>
            <person name="Spatafora J.W."/>
            <person name="Yadav J.S."/>
            <person name="Aerts A."/>
            <person name="Benoit I."/>
            <person name="Boyd A."/>
            <person name="Carlson A."/>
            <person name="Copeland A."/>
            <person name="Coutinho P.M."/>
            <person name="de Vries R.P."/>
            <person name="Ferreira P."/>
            <person name="Findley K."/>
            <person name="Foster B."/>
            <person name="Gaskell J."/>
            <person name="Glotzer D."/>
            <person name="Gorecki P."/>
            <person name="Heitman J."/>
            <person name="Hesse C."/>
            <person name="Hori C."/>
            <person name="Igarashi K."/>
            <person name="Jurgens J.A."/>
            <person name="Kallen N."/>
            <person name="Kersten P."/>
            <person name="Kohler A."/>
            <person name="Kuees U."/>
            <person name="Kumar T.K.A."/>
            <person name="Kuo A."/>
            <person name="LaButti K."/>
            <person name="Larrondo L.F."/>
            <person name="Lindquist E."/>
            <person name="Ling A."/>
            <person name="Lombard V."/>
            <person name="Lucas S."/>
            <person name="Lundell T."/>
            <person name="Martin R."/>
            <person name="McLaughlin D.J."/>
            <person name="Morgenstern I."/>
            <person name="Morin E."/>
            <person name="Murat C."/>
            <person name="Nagy L.G."/>
            <person name="Nolan M."/>
            <person name="Ohm R.A."/>
            <person name="Patyshakuliyeva A."/>
            <person name="Rokas A."/>
            <person name="Ruiz-Duenas F.J."/>
            <person name="Sabat G."/>
            <person name="Salamov A."/>
            <person name="Samejima M."/>
            <person name="Schmutz J."/>
            <person name="Slot J.C."/>
            <person name="St John F."/>
            <person name="Stenlid J."/>
            <person name="Sun H."/>
            <person name="Sun S."/>
            <person name="Syed K."/>
            <person name="Tsang A."/>
            <person name="Wiebenga A."/>
            <person name="Young D."/>
            <person name="Pisabarro A."/>
            <person name="Eastwood D.C."/>
            <person name="Martin F."/>
            <person name="Cullen D."/>
            <person name="Grigoriev I.V."/>
            <person name="Hibbett D.S."/>
        </authorList>
    </citation>
    <scope>NUCLEOTIDE SEQUENCE [LARGE SCALE GENOMIC DNA]</scope>
    <source>
        <strain evidence="2">RWD-64-598 SS2</strain>
    </source>
</reference>
<organism evidence="1 2">
    <name type="scientific">Coniophora puteana (strain RWD-64-598)</name>
    <name type="common">Brown rot fungus</name>
    <dbReference type="NCBI Taxonomy" id="741705"/>
    <lineage>
        <taxon>Eukaryota</taxon>
        <taxon>Fungi</taxon>
        <taxon>Dikarya</taxon>
        <taxon>Basidiomycota</taxon>
        <taxon>Agaricomycotina</taxon>
        <taxon>Agaricomycetes</taxon>
        <taxon>Agaricomycetidae</taxon>
        <taxon>Boletales</taxon>
        <taxon>Coniophorineae</taxon>
        <taxon>Coniophoraceae</taxon>
        <taxon>Coniophora</taxon>
    </lineage>
</organism>
<dbReference type="PANTHER" id="PTHR14187:SF5">
    <property type="entry name" value="HEAT SHOCK 70 KDA PROTEIN 12A"/>
    <property type="match status" value="1"/>
</dbReference>
<dbReference type="RefSeq" id="XP_007769526.1">
    <property type="nucleotide sequence ID" value="XM_007771336.1"/>
</dbReference>
<evidence type="ECO:0008006" key="3">
    <source>
        <dbReference type="Google" id="ProtNLM"/>
    </source>
</evidence>
<keyword evidence="2" id="KW-1185">Reference proteome</keyword>
<dbReference type="KEGG" id="cput:CONPUDRAFT_125441"/>
<evidence type="ECO:0000313" key="2">
    <source>
        <dbReference type="Proteomes" id="UP000053558"/>
    </source>
</evidence>
<dbReference type="EMBL" id="JH711579">
    <property type="protein sequence ID" value="EIW80615.1"/>
    <property type="molecule type" value="Genomic_DNA"/>
</dbReference>
<evidence type="ECO:0000313" key="1">
    <source>
        <dbReference type="EMBL" id="EIW80615.1"/>
    </source>
</evidence>
<dbReference type="CDD" id="cd10170">
    <property type="entry name" value="ASKHA_NBD_HSP70"/>
    <property type="match status" value="1"/>
</dbReference>
<comment type="caution">
    <text evidence="1">The sequence shown here is derived from an EMBL/GenBank/DDBJ whole genome shotgun (WGS) entry which is preliminary data.</text>
</comment>
<dbReference type="SUPFAM" id="SSF53067">
    <property type="entry name" value="Actin-like ATPase domain"/>
    <property type="match status" value="2"/>
</dbReference>
<dbReference type="GeneID" id="19199899"/>
<dbReference type="Proteomes" id="UP000053558">
    <property type="component" value="Unassembled WGS sequence"/>
</dbReference>
<sequence length="617" mass="68326">MLDRQPYKGLSRKLVLAFDVGTTFSGVSYCILDPGEVPKIQGVSRYPAQEQVGGDSKIPSILYYDRNQQARAIGAEALQENIIEKAEEEGWTKVEWWKMHLRSKHLNSSHIKDSDIPPLPAGVSALQVLADFMAYLYHCARTYITESHATGRDFLASFSDSIDFVLSHPNGWEGSQQTQIRRAAVIAGLVPDDKAGEERIQLVTEGEASLHYCVSNVLSSDKLARVPIEKPVDDDESSGAGASMRGGVIIVDAGGGTIDLSAYSMESATGTGKGMSFEEVAPTECRLQGSVFVTRRANTFLQEKLQGSRFAERDYIDQMTSIFDKTTKLRFRNADEPCYIKFGTMRDKEPSFDIRSGQLKLQGSDVAGLFQPAIESVVEAIQKQRQASTKEISFVFLVGGFAASDYLFSQLQSRLAPTGVTLSRPDSHTNKAVADGAASFYIDHLVSSRAARFAYGVECFTVFEPYNSEHIKRQHTKCVAASGVVAVPHFFTSIVRKGTRVAEIQEFKHPYRKQDNELEGCKQIEGHILAYRGSDADPRWTDDDNASFTRLCTVRADTSELAKSLRPRTAPGRTYYELEFEVVLLFGLTELRAQISWRDSSGAQQRSPAVVVYDDAM</sequence>
<dbReference type="Gene3D" id="3.30.420.40">
    <property type="match status" value="1"/>
</dbReference>
<dbReference type="OrthoDB" id="2963168at2759"/>
<protein>
    <recommendedName>
        <fullName evidence="3">Actin-like ATPase domain-containing protein</fullName>
    </recommendedName>
</protein>
<dbReference type="AlphaFoldDB" id="A0A5M3MPH8"/>
<gene>
    <name evidence="1" type="ORF">CONPUDRAFT_125441</name>
</gene>
<name>A0A5M3MPH8_CONPW</name>
<dbReference type="InterPro" id="IPR043129">
    <property type="entry name" value="ATPase_NBD"/>
</dbReference>
<proteinExistence type="predicted"/>
<dbReference type="PANTHER" id="PTHR14187">
    <property type="entry name" value="ALPHA KINASE/ELONGATION FACTOR 2 KINASE"/>
    <property type="match status" value="1"/>
</dbReference>